<name>A0A0A1YNL1_9PSED</name>
<dbReference type="EMBL" id="AWSQ01000001">
    <property type="protein sequence ID" value="KFX70543.1"/>
    <property type="molecule type" value="Genomic_DNA"/>
</dbReference>
<dbReference type="RefSeq" id="WP_025163358.1">
    <property type="nucleotide sequence ID" value="NZ_AWSQ01000001.1"/>
</dbReference>
<dbReference type="InterPro" id="IPR007076">
    <property type="entry name" value="TfoX_N"/>
</dbReference>
<dbReference type="AlphaFoldDB" id="A0A0A1YNL1"/>
<keyword evidence="2" id="KW-0808">Transferase</keyword>
<feature type="domain" description="TfoX N-terminal" evidence="1">
    <location>
        <begin position="13"/>
        <end position="102"/>
    </location>
</feature>
<evidence type="ECO:0000313" key="3">
    <source>
        <dbReference type="Proteomes" id="UP000030063"/>
    </source>
</evidence>
<dbReference type="STRING" id="1395571.TMS3_0100965"/>
<accession>A0A0A1YNL1</accession>
<dbReference type="Pfam" id="PF04993">
    <property type="entry name" value="TfoX_N"/>
    <property type="match status" value="1"/>
</dbReference>
<dbReference type="Proteomes" id="UP000030063">
    <property type="component" value="Unassembled WGS sequence"/>
</dbReference>
<dbReference type="GO" id="GO:0032259">
    <property type="term" value="P:methylation"/>
    <property type="evidence" value="ECO:0007669"/>
    <property type="project" value="UniProtKB-KW"/>
</dbReference>
<dbReference type="eggNOG" id="COG3070">
    <property type="taxonomic scope" value="Bacteria"/>
</dbReference>
<protein>
    <submittedName>
        <fullName evidence="2">RNA methyltransferase</fullName>
    </submittedName>
</protein>
<evidence type="ECO:0000313" key="2">
    <source>
        <dbReference type="EMBL" id="KFX70543.1"/>
    </source>
</evidence>
<dbReference type="OrthoDB" id="214902at2"/>
<reference evidence="2 3" key="1">
    <citation type="journal article" date="2014" name="Genome Announc.">
        <title>Draft Genome Sequence of Petroleum Oil-Degrading Marine Bacterium Pseudomonas taeanensis Strain MS-3, Isolated from a Crude Oil-Contaminated Seashore.</title>
        <authorList>
            <person name="Lee S.Y."/>
            <person name="Kim S.H."/>
            <person name="Lee D.G."/>
            <person name="Shin S."/>
            <person name="Yun S.H."/>
            <person name="Choi C.W."/>
            <person name="Chung Y.H."/>
            <person name="Choi J.S."/>
            <person name="Kahng H.Y."/>
            <person name="Kim S.I."/>
        </authorList>
    </citation>
    <scope>NUCLEOTIDE SEQUENCE [LARGE SCALE GENOMIC DNA]</scope>
    <source>
        <strain evidence="2 3">MS-3</strain>
    </source>
</reference>
<keyword evidence="2" id="KW-0489">Methyltransferase</keyword>
<dbReference type="GO" id="GO:0008168">
    <property type="term" value="F:methyltransferase activity"/>
    <property type="evidence" value="ECO:0007669"/>
    <property type="project" value="UniProtKB-KW"/>
</dbReference>
<gene>
    <name evidence="2" type="ORF">TMS3_0100965</name>
</gene>
<proteinExistence type="predicted"/>
<dbReference type="Gene3D" id="3.30.1460.30">
    <property type="entry name" value="YgaC/TfoX-N like chaperone"/>
    <property type="match status" value="1"/>
</dbReference>
<organism evidence="2 3">
    <name type="scientific">Pseudomonas taeanensis MS-3</name>
    <dbReference type="NCBI Taxonomy" id="1395571"/>
    <lineage>
        <taxon>Bacteria</taxon>
        <taxon>Pseudomonadati</taxon>
        <taxon>Pseudomonadota</taxon>
        <taxon>Gammaproteobacteria</taxon>
        <taxon>Pseudomonadales</taxon>
        <taxon>Pseudomonadaceae</taxon>
        <taxon>Pseudomonas</taxon>
    </lineage>
</organism>
<comment type="caution">
    <text evidence="2">The sequence shown here is derived from an EMBL/GenBank/DDBJ whole genome shotgun (WGS) entry which is preliminary data.</text>
</comment>
<keyword evidence="3" id="KW-1185">Reference proteome</keyword>
<evidence type="ECO:0000259" key="1">
    <source>
        <dbReference type="Pfam" id="PF04993"/>
    </source>
</evidence>
<dbReference type="SUPFAM" id="SSF159894">
    <property type="entry name" value="YgaC/TfoX-N like"/>
    <property type="match status" value="1"/>
</dbReference>
<sequence>MAYDEGVAQRVREHLQSRSDITERKMFGGLAFMAHGHMFIGILGDRLMVRVGPDDYAKALSQAHVQEMDFTGRPMRGYVYVEPDGFESDAQLESWVNQGYAFVGALPPKLSK</sequence>